<evidence type="ECO:0000313" key="1">
    <source>
        <dbReference type="Proteomes" id="UP000095283"/>
    </source>
</evidence>
<proteinExistence type="predicted"/>
<sequence length="53" mass="6702">MFFSIFLNYIYSQNWSNFFAIWYNNRKFDADSKSMPHFFQKILKRLQLICKYF</sequence>
<organism evidence="1 2">
    <name type="scientific">Heterorhabditis bacteriophora</name>
    <name type="common">Entomopathogenic nematode worm</name>
    <dbReference type="NCBI Taxonomy" id="37862"/>
    <lineage>
        <taxon>Eukaryota</taxon>
        <taxon>Metazoa</taxon>
        <taxon>Ecdysozoa</taxon>
        <taxon>Nematoda</taxon>
        <taxon>Chromadorea</taxon>
        <taxon>Rhabditida</taxon>
        <taxon>Rhabditina</taxon>
        <taxon>Rhabditomorpha</taxon>
        <taxon>Strongyloidea</taxon>
        <taxon>Heterorhabditidae</taxon>
        <taxon>Heterorhabditis</taxon>
    </lineage>
</organism>
<name>A0A1I7W6P2_HETBA</name>
<evidence type="ECO:0000313" key="2">
    <source>
        <dbReference type="WBParaSite" id="Hba_00278"/>
    </source>
</evidence>
<accession>A0A1I7W6P2</accession>
<dbReference type="Proteomes" id="UP000095283">
    <property type="component" value="Unplaced"/>
</dbReference>
<keyword evidence="1" id="KW-1185">Reference proteome</keyword>
<protein>
    <submittedName>
        <fullName evidence="2">Uncharacterized protein</fullName>
    </submittedName>
</protein>
<dbReference type="AlphaFoldDB" id="A0A1I7W6P2"/>
<dbReference type="WBParaSite" id="Hba_00278">
    <property type="protein sequence ID" value="Hba_00278"/>
    <property type="gene ID" value="Hba_00278"/>
</dbReference>
<reference evidence="2" key="1">
    <citation type="submission" date="2016-11" db="UniProtKB">
        <authorList>
            <consortium name="WormBaseParasite"/>
        </authorList>
    </citation>
    <scope>IDENTIFICATION</scope>
</reference>